<evidence type="ECO:0000313" key="3">
    <source>
        <dbReference type="Proteomes" id="UP001177140"/>
    </source>
</evidence>
<dbReference type="PANTHER" id="PTHR31896:SF12">
    <property type="entry name" value="HXXXD-TYPE ACYL-TRANSFERASE FAMILY PROTEIN"/>
    <property type="match status" value="1"/>
</dbReference>
<dbReference type="InterPro" id="IPR051283">
    <property type="entry name" value="Sec_Metabolite_Acyltrans"/>
</dbReference>
<keyword evidence="1" id="KW-0808">Transferase</keyword>
<reference evidence="2" key="1">
    <citation type="submission" date="2022-03" db="EMBL/GenBank/DDBJ databases">
        <title>A functionally conserved STORR gene fusion in Papaver species that diverged 16.8 million years ago.</title>
        <authorList>
            <person name="Catania T."/>
        </authorList>
    </citation>
    <scope>NUCLEOTIDE SEQUENCE</scope>
    <source>
        <strain evidence="2">S-191538</strain>
    </source>
</reference>
<evidence type="ECO:0000313" key="2">
    <source>
        <dbReference type="EMBL" id="MCL7041716.1"/>
    </source>
</evidence>
<organism evidence="2 3">
    <name type="scientific">Papaver nudicaule</name>
    <name type="common">Iceland poppy</name>
    <dbReference type="NCBI Taxonomy" id="74823"/>
    <lineage>
        <taxon>Eukaryota</taxon>
        <taxon>Viridiplantae</taxon>
        <taxon>Streptophyta</taxon>
        <taxon>Embryophyta</taxon>
        <taxon>Tracheophyta</taxon>
        <taxon>Spermatophyta</taxon>
        <taxon>Magnoliopsida</taxon>
        <taxon>Ranunculales</taxon>
        <taxon>Papaveraceae</taxon>
        <taxon>Papaveroideae</taxon>
        <taxon>Papaver</taxon>
    </lineage>
</organism>
<comment type="caution">
    <text evidence="2">The sequence shown here is derived from an EMBL/GenBank/DDBJ whole genome shotgun (WGS) entry which is preliminary data.</text>
</comment>
<dbReference type="GO" id="GO:0016740">
    <property type="term" value="F:transferase activity"/>
    <property type="evidence" value="ECO:0007669"/>
    <property type="project" value="UniProtKB-KW"/>
</dbReference>
<dbReference type="EMBL" id="JAJJMA010226649">
    <property type="protein sequence ID" value="MCL7041716.1"/>
    <property type="molecule type" value="Genomic_DNA"/>
</dbReference>
<name>A0AA42AWD2_PAPNU</name>
<evidence type="ECO:0000256" key="1">
    <source>
        <dbReference type="ARBA" id="ARBA00022679"/>
    </source>
</evidence>
<keyword evidence="3" id="KW-1185">Reference proteome</keyword>
<gene>
    <name evidence="2" type="ORF">MKW94_030943</name>
</gene>
<dbReference type="Pfam" id="PF02458">
    <property type="entry name" value="Transferase"/>
    <property type="match status" value="1"/>
</dbReference>
<sequence>MSPEITEDVRQISKRTIKPHQILEGSKQPHYLSPWDLALLNLHYIQKGLLFQKPAPSLEDPNPTVTFIDQLKQSLSMTLTHFYPLSARMVTKRQDNPPFYAIYLDCSSDSVGAEFIHASVAISMMDILTPVDVPRIVQSFFALEGAVCHDGHTEPLLVVQVTELLDGIFVGCSFNHVIGDGTAYWKFFNAFAEINRQLRNSIKKVGDQHIECNISCPPITKRCFMEGNGDPFLINLPFSHHKEFIENQYERPLLRERLFHFTEESMAKLKAKANEECNAQNTAISSLQALSALVWRSITRSRHFPSDRETRCRLAINDRSRLNPPLSEKYFGNCIQSVCGTTTVGELLEHGNGWAALLLHEAVKEHTDEKIKAGSEGWMKCPHIYQMAQLFDEASIMMASSPRFDVYGCDFGLGMPVAVRSGFDNKFDGNVISYPGLTGTGSVMLEVCLYPESMSALESDEEFMDAVSPHEIHWQHLARV</sequence>
<dbReference type="PANTHER" id="PTHR31896">
    <property type="entry name" value="FAMILY REGULATORY PROTEIN, PUTATIVE (AFU_ORTHOLOGUE AFUA_3G14730)-RELATED"/>
    <property type="match status" value="1"/>
</dbReference>
<accession>A0AA42AWD2</accession>
<dbReference type="Proteomes" id="UP001177140">
    <property type="component" value="Unassembled WGS sequence"/>
</dbReference>
<dbReference type="InterPro" id="IPR023213">
    <property type="entry name" value="CAT-like_dom_sf"/>
</dbReference>
<dbReference type="Gene3D" id="3.30.559.10">
    <property type="entry name" value="Chloramphenicol acetyltransferase-like domain"/>
    <property type="match status" value="2"/>
</dbReference>
<protein>
    <submittedName>
        <fullName evidence="2">Uncharacterized protein</fullName>
    </submittedName>
</protein>
<proteinExistence type="predicted"/>
<dbReference type="AlphaFoldDB" id="A0AA42AWD2"/>